<accession>A0ABM6Z0Z7</accession>
<keyword evidence="7 17" id="KW-0808">Transferase</keyword>
<keyword evidence="8" id="KW-0276">Fatty acid metabolism</keyword>
<evidence type="ECO:0000256" key="2">
    <source>
        <dbReference type="ARBA" id="ARBA00008467"/>
    </source>
</evidence>
<name>A0ABM6Z0Z7_9ACTO</name>
<keyword evidence="10" id="KW-0275">Fatty acid biosynthesis</keyword>
<dbReference type="Proteomes" id="UP000273001">
    <property type="component" value="Chromosome"/>
</dbReference>
<dbReference type="PANTHER" id="PTHR11712">
    <property type="entry name" value="POLYKETIDE SYNTHASE-RELATED"/>
    <property type="match status" value="1"/>
</dbReference>
<dbReference type="SMART" id="SM00825">
    <property type="entry name" value="PKS_KS"/>
    <property type="match status" value="1"/>
</dbReference>
<keyword evidence="9" id="KW-0443">Lipid metabolism</keyword>
<gene>
    <name evidence="19" type="ORF">D5R93_00305</name>
</gene>
<dbReference type="EMBL" id="CP032514">
    <property type="protein sequence ID" value="AYD88886.1"/>
    <property type="molecule type" value="Genomic_DNA"/>
</dbReference>
<dbReference type="Gene3D" id="3.40.47.10">
    <property type="match status" value="1"/>
</dbReference>
<dbReference type="InterPro" id="IPR000794">
    <property type="entry name" value="Beta-ketoacyl_synthase"/>
</dbReference>
<dbReference type="Pfam" id="PF02801">
    <property type="entry name" value="Ketoacyl-synt_C"/>
    <property type="match status" value="1"/>
</dbReference>
<feature type="domain" description="Ketosynthase family 3 (KS3)" evidence="18">
    <location>
        <begin position="4"/>
        <end position="403"/>
    </location>
</feature>
<comment type="catalytic activity">
    <reaction evidence="16">
        <text>a fatty acyl-[ACP] + malonyl-[ACP] + H(+) = a 3-oxoacyl-[ACP] + holo-[ACP] + CO2</text>
        <dbReference type="Rhea" id="RHEA:22836"/>
        <dbReference type="Rhea" id="RHEA-COMP:9623"/>
        <dbReference type="Rhea" id="RHEA-COMP:9685"/>
        <dbReference type="Rhea" id="RHEA-COMP:9916"/>
        <dbReference type="Rhea" id="RHEA-COMP:14125"/>
        <dbReference type="ChEBI" id="CHEBI:15378"/>
        <dbReference type="ChEBI" id="CHEBI:16526"/>
        <dbReference type="ChEBI" id="CHEBI:64479"/>
        <dbReference type="ChEBI" id="CHEBI:78449"/>
        <dbReference type="ChEBI" id="CHEBI:78776"/>
        <dbReference type="ChEBI" id="CHEBI:138651"/>
        <dbReference type="EC" id="2.3.1.41"/>
    </reaction>
    <physiologicalReaction direction="left-to-right" evidence="16">
        <dbReference type="Rhea" id="RHEA:22837"/>
    </physiologicalReaction>
</comment>
<keyword evidence="11" id="KW-0012">Acyltransferase</keyword>
<dbReference type="InterPro" id="IPR016039">
    <property type="entry name" value="Thiolase-like"/>
</dbReference>
<evidence type="ECO:0000256" key="15">
    <source>
        <dbReference type="ARBA" id="ARBA00048121"/>
    </source>
</evidence>
<dbReference type="InterPro" id="IPR014031">
    <property type="entry name" value="Ketoacyl_synth_C"/>
</dbReference>
<evidence type="ECO:0000256" key="7">
    <source>
        <dbReference type="ARBA" id="ARBA00022679"/>
    </source>
</evidence>
<evidence type="ECO:0000256" key="16">
    <source>
        <dbReference type="ARBA" id="ARBA00048506"/>
    </source>
</evidence>
<evidence type="ECO:0000256" key="17">
    <source>
        <dbReference type="RuleBase" id="RU003694"/>
    </source>
</evidence>
<comment type="subcellular location">
    <subcellularLocation>
        <location evidence="1">Cytoplasm</location>
    </subcellularLocation>
</comment>
<dbReference type="InterPro" id="IPR014030">
    <property type="entry name" value="Ketoacyl_synth_N"/>
</dbReference>
<evidence type="ECO:0000256" key="11">
    <source>
        <dbReference type="ARBA" id="ARBA00023315"/>
    </source>
</evidence>
<dbReference type="SUPFAM" id="SSF53901">
    <property type="entry name" value="Thiolase-like"/>
    <property type="match status" value="2"/>
</dbReference>
<evidence type="ECO:0000313" key="19">
    <source>
        <dbReference type="EMBL" id="AYD88886.1"/>
    </source>
</evidence>
<dbReference type="PANTHER" id="PTHR11712:SF306">
    <property type="entry name" value="3-OXOACYL-[ACYL-CARRIER-PROTEIN] SYNTHASE 1"/>
    <property type="match status" value="1"/>
</dbReference>
<reference evidence="19 20" key="1">
    <citation type="submission" date="2018-09" db="EMBL/GenBank/DDBJ databases">
        <authorList>
            <person name="Li J."/>
        </authorList>
    </citation>
    <scope>NUCLEOTIDE SEQUENCE [LARGE SCALE GENOMIC DNA]</scope>
    <source>
        <strain evidence="19 20">2129</strain>
    </source>
</reference>
<evidence type="ECO:0000256" key="9">
    <source>
        <dbReference type="ARBA" id="ARBA00023098"/>
    </source>
</evidence>
<evidence type="ECO:0000256" key="14">
    <source>
        <dbReference type="ARBA" id="ARBA00042143"/>
    </source>
</evidence>
<dbReference type="CDD" id="cd00834">
    <property type="entry name" value="KAS_I_II"/>
    <property type="match status" value="1"/>
</dbReference>
<evidence type="ECO:0000256" key="5">
    <source>
        <dbReference type="ARBA" id="ARBA00022490"/>
    </source>
</evidence>
<evidence type="ECO:0000256" key="8">
    <source>
        <dbReference type="ARBA" id="ARBA00022832"/>
    </source>
</evidence>
<keyword evidence="20" id="KW-1185">Reference proteome</keyword>
<keyword evidence="6" id="KW-0444">Lipid biosynthesis</keyword>
<evidence type="ECO:0000259" key="18">
    <source>
        <dbReference type="PROSITE" id="PS52004"/>
    </source>
</evidence>
<evidence type="ECO:0000256" key="4">
    <source>
        <dbReference type="ARBA" id="ARBA00013191"/>
    </source>
</evidence>
<evidence type="ECO:0000256" key="1">
    <source>
        <dbReference type="ARBA" id="ARBA00004496"/>
    </source>
</evidence>
<dbReference type="PROSITE" id="PS00606">
    <property type="entry name" value="KS3_1"/>
    <property type="match status" value="1"/>
</dbReference>
<dbReference type="InterPro" id="IPR020841">
    <property type="entry name" value="PKS_Beta-ketoAc_synthase_dom"/>
</dbReference>
<dbReference type="EC" id="2.3.1.41" evidence="4"/>
<organism evidence="19 20">
    <name type="scientific">Actinomyces lilanjuaniae</name>
    <dbReference type="NCBI Taxonomy" id="2321394"/>
    <lineage>
        <taxon>Bacteria</taxon>
        <taxon>Bacillati</taxon>
        <taxon>Actinomycetota</taxon>
        <taxon>Actinomycetes</taxon>
        <taxon>Actinomycetales</taxon>
        <taxon>Actinomycetaceae</taxon>
        <taxon>Actinomyces</taxon>
    </lineage>
</organism>
<evidence type="ECO:0000313" key="20">
    <source>
        <dbReference type="Proteomes" id="UP000273001"/>
    </source>
</evidence>
<comment type="similarity">
    <text evidence="2 17">Belongs to the thiolase-like superfamily. Beta-ketoacyl-ACP synthases family.</text>
</comment>
<evidence type="ECO:0000256" key="10">
    <source>
        <dbReference type="ARBA" id="ARBA00023160"/>
    </source>
</evidence>
<dbReference type="PROSITE" id="PS52004">
    <property type="entry name" value="KS3_2"/>
    <property type="match status" value="1"/>
</dbReference>
<proteinExistence type="inferred from homology"/>
<evidence type="ECO:0000256" key="13">
    <source>
        <dbReference type="ARBA" id="ARBA00041620"/>
    </source>
</evidence>
<sequence length="413" mass="43021">MSRSRRVVVTGLGPVSSIGIGAEEFRALLFAGESGISPVESFDSSVFQATLAGEVKNFDPADIVENINPRRWGRTAQLAAAAARLAARDAGLDLDQETRLRTGVVIGTTNGESQALDELTVQWHERGPGCMAPTVVRQIPAGNIAAAVATELQVEGDVMCLPTACSAANYAIGSAADSIATGSADVMLAGGADSVNRTTHAGFMSLGAIAKKLPQPFDADRSGIVTAEGGAVLVLEELSHALRRGAPIYAEVLGYGLNCDAHHIVHPDATSISECIRRTLAQADITPDDVDYICAHGTGTPTNDVTEVSATRMVYGDNHPPVSSIKSMLGHTMGAASGFGAIACCQAIQIQKLPPTTNLKTVDPELGEGIDFVAGSSRPARVRTALNHGFAFGGNNAITVFSEFHEDSTDKEV</sequence>
<dbReference type="Pfam" id="PF00109">
    <property type="entry name" value="ketoacyl-synt"/>
    <property type="match status" value="1"/>
</dbReference>
<evidence type="ECO:0000256" key="6">
    <source>
        <dbReference type="ARBA" id="ARBA00022516"/>
    </source>
</evidence>
<protein>
    <recommendedName>
        <fullName evidence="12">3-oxoacyl-[acyl-carrier-protein] synthase 1</fullName>
        <ecNumber evidence="4">2.3.1.41</ecNumber>
    </recommendedName>
    <alternativeName>
        <fullName evidence="13">3-oxoacyl-[acyl-carrier-protein] synthase I</fullName>
    </alternativeName>
    <alternativeName>
        <fullName evidence="14">Beta-ketoacyl-ACP synthase I</fullName>
    </alternativeName>
</protein>
<comment type="subunit">
    <text evidence="3">Homodimer.</text>
</comment>
<comment type="catalytic activity">
    <reaction evidence="15">
        <text>(3Z)-decenoyl-[ACP] + malonyl-[ACP] + H(+) = 3-oxo-(5Z)-dodecenoyl-[ACP] + holo-[ACP] + CO2</text>
        <dbReference type="Rhea" id="RHEA:54940"/>
        <dbReference type="Rhea" id="RHEA-COMP:9623"/>
        <dbReference type="Rhea" id="RHEA-COMP:9685"/>
        <dbReference type="Rhea" id="RHEA-COMP:9927"/>
        <dbReference type="Rhea" id="RHEA-COMP:14042"/>
        <dbReference type="ChEBI" id="CHEBI:15378"/>
        <dbReference type="ChEBI" id="CHEBI:16526"/>
        <dbReference type="ChEBI" id="CHEBI:64479"/>
        <dbReference type="ChEBI" id="CHEBI:78449"/>
        <dbReference type="ChEBI" id="CHEBI:78798"/>
        <dbReference type="ChEBI" id="CHEBI:138410"/>
    </reaction>
    <physiologicalReaction direction="left-to-right" evidence="15">
        <dbReference type="Rhea" id="RHEA:54941"/>
    </physiologicalReaction>
</comment>
<evidence type="ECO:0000256" key="12">
    <source>
        <dbReference type="ARBA" id="ARBA00039450"/>
    </source>
</evidence>
<keyword evidence="5" id="KW-0963">Cytoplasm</keyword>
<dbReference type="InterPro" id="IPR018201">
    <property type="entry name" value="Ketoacyl_synth_AS"/>
</dbReference>
<dbReference type="RefSeq" id="WP_120203079.1">
    <property type="nucleotide sequence ID" value="NZ_CP032514.1"/>
</dbReference>
<evidence type="ECO:0000256" key="3">
    <source>
        <dbReference type="ARBA" id="ARBA00011738"/>
    </source>
</evidence>